<keyword evidence="1" id="KW-0175">Coiled coil</keyword>
<feature type="coiled-coil region" evidence="1">
    <location>
        <begin position="106"/>
        <end position="144"/>
    </location>
</feature>
<gene>
    <name evidence="5" type="primary">LOC106182051</name>
</gene>
<dbReference type="Proteomes" id="UP000085678">
    <property type="component" value="Unplaced"/>
</dbReference>
<sequence>MPIQTLGSCVVLLLFLVTVAAGLKENRTKLGKNSFQGNSEMTSMKSTAVPEDIQSLYNLSRLHHDYILEHRHWLLELETNLGEERQKRLNLTCRADKDLVTQYRKITQLDLALRNLKQTIRNELEESKKHIKKVENETAQLRRLYFEEEKVHKNASSDFESVILEQQKQIAALEQLLYDIGEELSKEIETKGLKSKFNAINEVLPPTTTMQPPPLLNPSQNAHVAAHSGNGLPSVNRQTEQALRLTNLQKSLLEERARRINLTLIVQKQEQRIIQLENYISKSKPRFSFGNNFRFLDSQQNINRPGKGDHVKCEQQENRIDQLEAVLAAEKSSHESKSKQLAELSKALTREVEQRSRAEEQFQSALQALNKHKFVDVYAEGMGLDDTQGLTKQAFAKVNGRMYSNRFNRGFNFLVLNGTSGAKMAHVCFDPFGKPDEDNALFHYVKNSIPFGAIVVVFTFDEASKNSVMAKEALKMLGASDVNLAYRDAFAMLGFRGHYKPHWVQQSLAKRHHGPAVVNSRIPLIY</sequence>
<dbReference type="InterPro" id="IPR052252">
    <property type="entry name" value="CEMIP/CEMIP2"/>
</dbReference>
<feature type="coiled-coil region" evidence="1">
    <location>
        <begin position="313"/>
        <end position="361"/>
    </location>
</feature>
<dbReference type="Pfam" id="PF15711">
    <property type="entry name" value="ILEI"/>
    <property type="match status" value="1"/>
</dbReference>
<dbReference type="GeneID" id="106182051"/>
<evidence type="ECO:0000256" key="1">
    <source>
        <dbReference type="SAM" id="Coils"/>
    </source>
</evidence>
<feature type="domain" description="ILEI/PANDER" evidence="3">
    <location>
        <begin position="409"/>
        <end position="497"/>
    </location>
</feature>
<evidence type="ECO:0000259" key="3">
    <source>
        <dbReference type="Pfam" id="PF15711"/>
    </source>
</evidence>
<evidence type="ECO:0000313" key="4">
    <source>
        <dbReference type="Proteomes" id="UP000085678"/>
    </source>
</evidence>
<accession>A0A1S3KI34</accession>
<organism evidence="4 5">
    <name type="scientific">Lingula anatina</name>
    <name type="common">Brachiopod</name>
    <name type="synonym">Lingula unguis</name>
    <dbReference type="NCBI Taxonomy" id="7574"/>
    <lineage>
        <taxon>Eukaryota</taxon>
        <taxon>Metazoa</taxon>
        <taxon>Spiralia</taxon>
        <taxon>Lophotrochozoa</taxon>
        <taxon>Brachiopoda</taxon>
        <taxon>Linguliformea</taxon>
        <taxon>Lingulata</taxon>
        <taxon>Lingulida</taxon>
        <taxon>Linguloidea</taxon>
        <taxon>Lingulidae</taxon>
        <taxon>Lingula</taxon>
    </lineage>
</organism>
<keyword evidence="4" id="KW-1185">Reference proteome</keyword>
<reference evidence="5" key="1">
    <citation type="submission" date="2025-08" db="UniProtKB">
        <authorList>
            <consortium name="RefSeq"/>
        </authorList>
    </citation>
    <scope>IDENTIFICATION</scope>
    <source>
        <tissue evidence="5">Gonads</tissue>
    </source>
</reference>
<dbReference type="PANTHER" id="PTHR15535">
    <property type="entry name" value="TRANSMEMBRANE PROTEIN 2-RELATED"/>
    <property type="match status" value="1"/>
</dbReference>
<proteinExistence type="predicted"/>
<dbReference type="AlphaFoldDB" id="A0A1S3KI34"/>
<dbReference type="KEGG" id="lak:106182051"/>
<dbReference type="PANTHER" id="PTHR15535:SF17">
    <property type="entry name" value="TRANSMEMBRANE PROTEIN"/>
    <property type="match status" value="1"/>
</dbReference>
<dbReference type="PROSITE" id="PS52031">
    <property type="entry name" value="GG_LECTIN"/>
    <property type="match status" value="1"/>
</dbReference>
<dbReference type="InParanoid" id="A0A1S3KI34"/>
<protein>
    <submittedName>
        <fullName evidence="5">Uncharacterized protein LOC106182051</fullName>
    </submittedName>
</protein>
<evidence type="ECO:0000313" key="5">
    <source>
        <dbReference type="RefSeq" id="XP_013422134.1"/>
    </source>
</evidence>
<feature type="signal peptide" evidence="2">
    <location>
        <begin position="1"/>
        <end position="22"/>
    </location>
</feature>
<dbReference type="STRING" id="7574.A0A1S3KI34"/>
<dbReference type="InterPro" id="IPR039477">
    <property type="entry name" value="ILEI/PANDER_dom"/>
</dbReference>
<name>A0A1S3KI34_LINAN</name>
<keyword evidence="2" id="KW-0732">Signal</keyword>
<feature type="chain" id="PRO_5010171688" evidence="2">
    <location>
        <begin position="23"/>
        <end position="526"/>
    </location>
</feature>
<dbReference type="RefSeq" id="XP_013422134.1">
    <property type="nucleotide sequence ID" value="XM_013566680.1"/>
</dbReference>
<evidence type="ECO:0000256" key="2">
    <source>
        <dbReference type="SAM" id="SignalP"/>
    </source>
</evidence>